<accession>A0A367M5J8</accession>
<evidence type="ECO:0000313" key="1">
    <source>
        <dbReference type="EMBL" id="RCI72684.1"/>
    </source>
</evidence>
<keyword evidence="1" id="KW-0378">Hydrolase</keyword>
<sequence>GERAAHLYLFSALVSEGGGALESYQDSGQDNLLGLCRLDPLGGRVRLEDRAGFLELLGAEVPTSASEPAQLLIDSPRQVRPACPVTYVVAAADRLSPPPLQRTFAHRLDARVREYPGGHLAALADPRFLRALIESNN</sequence>
<dbReference type="Gene3D" id="3.40.50.1820">
    <property type="entry name" value="alpha/beta hydrolase"/>
    <property type="match status" value="1"/>
</dbReference>
<dbReference type="EMBL" id="QORE01000858">
    <property type="protein sequence ID" value="RCI72684.1"/>
    <property type="molecule type" value="Genomic_DNA"/>
</dbReference>
<dbReference type="AlphaFoldDB" id="A0A367M5J8"/>
<feature type="non-terminal residue" evidence="1">
    <location>
        <position position="1"/>
    </location>
</feature>
<name>A0A367M5J8_PSEAI</name>
<comment type="caution">
    <text evidence="1">The sequence shown here is derived from an EMBL/GenBank/DDBJ whole genome shotgun (WGS) entry which is preliminary data.</text>
</comment>
<proteinExistence type="predicted"/>
<protein>
    <submittedName>
        <fullName evidence="1">Alpha/beta hydrolase</fullName>
    </submittedName>
</protein>
<dbReference type="SUPFAM" id="SSF53474">
    <property type="entry name" value="alpha/beta-Hydrolases"/>
    <property type="match status" value="1"/>
</dbReference>
<evidence type="ECO:0000313" key="2">
    <source>
        <dbReference type="Proteomes" id="UP000253594"/>
    </source>
</evidence>
<dbReference type="Proteomes" id="UP000253594">
    <property type="component" value="Unassembled WGS sequence"/>
</dbReference>
<dbReference type="GO" id="GO:0016787">
    <property type="term" value="F:hydrolase activity"/>
    <property type="evidence" value="ECO:0007669"/>
    <property type="project" value="UniProtKB-KW"/>
</dbReference>
<dbReference type="InterPro" id="IPR029058">
    <property type="entry name" value="AB_hydrolase_fold"/>
</dbReference>
<reference evidence="1 2" key="1">
    <citation type="submission" date="2018-07" db="EMBL/GenBank/DDBJ databases">
        <title>Mechanisms of high-level aminoglycoside resistance among Gram-negative pathogens in Brazil.</title>
        <authorList>
            <person name="Ballaben A.S."/>
            <person name="Darini A.L.C."/>
            <person name="Doi Y."/>
        </authorList>
    </citation>
    <scope>NUCLEOTIDE SEQUENCE [LARGE SCALE GENOMIC DNA]</scope>
    <source>
        <strain evidence="1 2">B2-305</strain>
    </source>
</reference>
<organism evidence="1 2">
    <name type="scientific">Pseudomonas aeruginosa</name>
    <dbReference type="NCBI Taxonomy" id="287"/>
    <lineage>
        <taxon>Bacteria</taxon>
        <taxon>Pseudomonadati</taxon>
        <taxon>Pseudomonadota</taxon>
        <taxon>Gammaproteobacteria</taxon>
        <taxon>Pseudomonadales</taxon>
        <taxon>Pseudomonadaceae</taxon>
        <taxon>Pseudomonas</taxon>
    </lineage>
</organism>
<gene>
    <name evidence="1" type="ORF">DT376_22415</name>
</gene>